<protein>
    <recommendedName>
        <fullName evidence="4">Tyr recombinase domain-containing protein</fullName>
    </recommendedName>
</protein>
<accession>A0ABV5YAF5</accession>
<evidence type="ECO:0000313" key="2">
    <source>
        <dbReference type="EMBL" id="MFB9831442.1"/>
    </source>
</evidence>
<evidence type="ECO:0000256" key="1">
    <source>
        <dbReference type="ARBA" id="ARBA00023172"/>
    </source>
</evidence>
<sequence>MIALTIYLEQQAKEREEWEEAWVDSGKIFTKENGEPLHHAWVTTSFLHIAFEAGLPPIRLHDLRHGAATLARSRCGRTVCFPSSLMCALEVRGDGEHLRAVAHVILHRSSVMGLVAEAEAGAQAAKAVAAGIGRLEVQGVSC</sequence>
<proteinExistence type="predicted"/>
<keyword evidence="3" id="KW-1185">Reference proteome</keyword>
<dbReference type="Proteomes" id="UP001589627">
    <property type="component" value="Unassembled WGS sequence"/>
</dbReference>
<dbReference type="SUPFAM" id="SSF56349">
    <property type="entry name" value="DNA breaking-rejoining enzymes"/>
    <property type="match status" value="1"/>
</dbReference>
<organism evidence="2 3">
    <name type="scientific">Actinoallomurus acaciae</name>
    <dbReference type="NCBI Taxonomy" id="502577"/>
    <lineage>
        <taxon>Bacteria</taxon>
        <taxon>Bacillati</taxon>
        <taxon>Actinomycetota</taxon>
        <taxon>Actinomycetes</taxon>
        <taxon>Streptosporangiales</taxon>
        <taxon>Thermomonosporaceae</taxon>
        <taxon>Actinoallomurus</taxon>
    </lineage>
</organism>
<evidence type="ECO:0000313" key="3">
    <source>
        <dbReference type="Proteomes" id="UP001589627"/>
    </source>
</evidence>
<dbReference type="EMBL" id="JBHLZP010000017">
    <property type="protein sequence ID" value="MFB9831442.1"/>
    <property type="molecule type" value="Genomic_DNA"/>
</dbReference>
<keyword evidence="1" id="KW-0233">DNA recombination</keyword>
<dbReference type="InterPro" id="IPR013762">
    <property type="entry name" value="Integrase-like_cat_sf"/>
</dbReference>
<dbReference type="InterPro" id="IPR011010">
    <property type="entry name" value="DNA_brk_join_enz"/>
</dbReference>
<comment type="caution">
    <text evidence="2">The sequence shown here is derived from an EMBL/GenBank/DDBJ whole genome shotgun (WGS) entry which is preliminary data.</text>
</comment>
<gene>
    <name evidence="2" type="ORF">ACFFNX_04480</name>
</gene>
<evidence type="ECO:0008006" key="4">
    <source>
        <dbReference type="Google" id="ProtNLM"/>
    </source>
</evidence>
<reference evidence="2 3" key="1">
    <citation type="submission" date="2024-09" db="EMBL/GenBank/DDBJ databases">
        <authorList>
            <person name="Sun Q."/>
            <person name="Mori K."/>
        </authorList>
    </citation>
    <scope>NUCLEOTIDE SEQUENCE [LARGE SCALE GENOMIC DNA]</scope>
    <source>
        <strain evidence="2 3">TBRC 0563</strain>
    </source>
</reference>
<dbReference type="RefSeq" id="WP_378195530.1">
    <property type="nucleotide sequence ID" value="NZ_JBHLZP010000017.1"/>
</dbReference>
<name>A0ABV5YAF5_9ACTN</name>
<dbReference type="Gene3D" id="1.10.443.10">
    <property type="entry name" value="Intergrase catalytic core"/>
    <property type="match status" value="1"/>
</dbReference>